<proteinExistence type="predicted"/>
<sequence length="258" mass="26723">MDLSGRYAAIAGVGPGLGRELAVTFAAAGADLALLARRASYLEQVAGEVTAAGRAALCLPADLTDRARCAEAARRVGEHYGALDVLVHNAFARPPLGSLGERTPAEWHAAVDGNLLSATNLLYELLPLMKGRSASVVLVSSISARQPYPESGIYAAMKSAMLTLVQVMARELGPHGIRVNAVVPGYIESDNLEAFFADAGARSGAGTAQARHDAEAATCLGRFVTAREVAEVVAFFGSPASTGVTGQTLDVNAGQWFG</sequence>
<keyword evidence="2" id="KW-1185">Reference proteome</keyword>
<accession>A0ABN3HWN3</accession>
<dbReference type="RefSeq" id="WP_344619915.1">
    <property type="nucleotide sequence ID" value="NZ_BAAARV010000120.1"/>
</dbReference>
<dbReference type="InterPro" id="IPR002347">
    <property type="entry name" value="SDR_fam"/>
</dbReference>
<protein>
    <submittedName>
        <fullName evidence="1">SDR family oxidoreductase</fullName>
    </submittedName>
</protein>
<dbReference type="PRINTS" id="PR00081">
    <property type="entry name" value="GDHRDH"/>
</dbReference>
<dbReference type="PANTHER" id="PTHR43975">
    <property type="entry name" value="ZGC:101858"/>
    <property type="match status" value="1"/>
</dbReference>
<dbReference type="CDD" id="cd05233">
    <property type="entry name" value="SDR_c"/>
    <property type="match status" value="1"/>
</dbReference>
<dbReference type="EMBL" id="BAAARV010000120">
    <property type="protein sequence ID" value="GAA2389594.1"/>
    <property type="molecule type" value="Genomic_DNA"/>
</dbReference>
<dbReference type="SUPFAM" id="SSF51735">
    <property type="entry name" value="NAD(P)-binding Rossmann-fold domains"/>
    <property type="match status" value="1"/>
</dbReference>
<name>A0ABN3HWN3_9ACTN</name>
<evidence type="ECO:0000313" key="2">
    <source>
        <dbReference type="Proteomes" id="UP001501444"/>
    </source>
</evidence>
<comment type="caution">
    <text evidence="1">The sequence shown here is derived from an EMBL/GenBank/DDBJ whole genome shotgun (WGS) entry which is preliminary data.</text>
</comment>
<dbReference type="PANTHER" id="PTHR43975:SF2">
    <property type="entry name" value="EG:BACR7A4.14 PROTEIN-RELATED"/>
    <property type="match status" value="1"/>
</dbReference>
<organism evidence="1 2">
    <name type="scientific">Dactylosporangium salmoneum</name>
    <dbReference type="NCBI Taxonomy" id="53361"/>
    <lineage>
        <taxon>Bacteria</taxon>
        <taxon>Bacillati</taxon>
        <taxon>Actinomycetota</taxon>
        <taxon>Actinomycetes</taxon>
        <taxon>Micromonosporales</taxon>
        <taxon>Micromonosporaceae</taxon>
        <taxon>Dactylosporangium</taxon>
    </lineage>
</organism>
<reference evidence="1 2" key="1">
    <citation type="journal article" date="2019" name="Int. J. Syst. Evol. Microbiol.">
        <title>The Global Catalogue of Microorganisms (GCM) 10K type strain sequencing project: providing services to taxonomists for standard genome sequencing and annotation.</title>
        <authorList>
            <consortium name="The Broad Institute Genomics Platform"/>
            <consortium name="The Broad Institute Genome Sequencing Center for Infectious Disease"/>
            <person name="Wu L."/>
            <person name="Ma J."/>
        </authorList>
    </citation>
    <scope>NUCLEOTIDE SEQUENCE [LARGE SCALE GENOMIC DNA]</scope>
    <source>
        <strain evidence="1 2">JCM 3272</strain>
    </source>
</reference>
<gene>
    <name evidence="1" type="ORF">GCM10010170_101250</name>
</gene>
<dbReference type="Gene3D" id="3.40.50.720">
    <property type="entry name" value="NAD(P)-binding Rossmann-like Domain"/>
    <property type="match status" value="1"/>
</dbReference>
<evidence type="ECO:0000313" key="1">
    <source>
        <dbReference type="EMBL" id="GAA2389594.1"/>
    </source>
</evidence>
<dbReference type="Pfam" id="PF13561">
    <property type="entry name" value="adh_short_C2"/>
    <property type="match status" value="1"/>
</dbReference>
<dbReference type="Proteomes" id="UP001501444">
    <property type="component" value="Unassembled WGS sequence"/>
</dbReference>
<dbReference type="InterPro" id="IPR036291">
    <property type="entry name" value="NAD(P)-bd_dom_sf"/>
</dbReference>